<dbReference type="Gene3D" id="2.60.120.260">
    <property type="entry name" value="Galactose-binding domain-like"/>
    <property type="match status" value="1"/>
</dbReference>
<dbReference type="InterPro" id="IPR036514">
    <property type="entry name" value="SGNH_hydro_sf"/>
</dbReference>
<organism evidence="1 2">
    <name type="scientific">Nocardioides bruguierae</name>
    <dbReference type="NCBI Taxonomy" id="2945102"/>
    <lineage>
        <taxon>Bacteria</taxon>
        <taxon>Bacillati</taxon>
        <taxon>Actinomycetota</taxon>
        <taxon>Actinomycetes</taxon>
        <taxon>Propionibacteriales</taxon>
        <taxon>Nocardioidaceae</taxon>
        <taxon>Nocardioides</taxon>
    </lineage>
</organism>
<gene>
    <name evidence="1" type="ORF">M8330_12845</name>
</gene>
<sequence>MITHDPSPFLHGHVELETTDRGVRPHRLPAWARRQCPDPQLLMAEGQPAGVRLVLRTAATVLEVDAVPTKRVYPGAPPRPDGVHELEVASGGAGTIVARASLAEGDVERIDLATGARTHETGPVGTLRFADLPAGEKTLTLWLPHDETTELVAVRTDAPAEPVPVEVPRWVHHGSSLSQGSNAASPTGTFVVDAARRTGAHLTSLGLGGSALLDPFVARTIRDLPAELVSMELGINLVNADLMRRRALGPALHGWLDTVRDGQPTTPVVLVSALHCAIHEATPGPAAFDPAALAEGRVAFAATGDPAEVAAGRLTLEVVREVMAEVVARREDPHLHLVDGLALFGAEDEAAHPLPDRLHLEVAGHALVGERLAAVLAPLLPSLTPAG</sequence>
<evidence type="ECO:0000313" key="1">
    <source>
        <dbReference type="EMBL" id="MCM0621177.1"/>
    </source>
</evidence>
<dbReference type="Proteomes" id="UP001139485">
    <property type="component" value="Unassembled WGS sequence"/>
</dbReference>
<dbReference type="Gene3D" id="3.40.50.1110">
    <property type="entry name" value="SGNH hydrolase"/>
    <property type="match status" value="1"/>
</dbReference>
<proteinExistence type="predicted"/>
<dbReference type="EMBL" id="JAMOIL010000015">
    <property type="protein sequence ID" value="MCM0621177.1"/>
    <property type="molecule type" value="Genomic_DNA"/>
</dbReference>
<comment type="caution">
    <text evidence="1">The sequence shown here is derived from an EMBL/GenBank/DDBJ whole genome shotgun (WGS) entry which is preliminary data.</text>
</comment>
<accession>A0A9X2D8C7</accession>
<protein>
    <submittedName>
        <fullName evidence="1">Lipase</fullName>
    </submittedName>
</protein>
<dbReference type="AlphaFoldDB" id="A0A9X2D8C7"/>
<name>A0A9X2D8C7_9ACTN</name>
<evidence type="ECO:0000313" key="2">
    <source>
        <dbReference type="Proteomes" id="UP001139485"/>
    </source>
</evidence>
<dbReference type="SUPFAM" id="SSF52266">
    <property type="entry name" value="SGNH hydrolase"/>
    <property type="match status" value="1"/>
</dbReference>
<reference evidence="1" key="1">
    <citation type="submission" date="2022-05" db="EMBL/GenBank/DDBJ databases">
        <authorList>
            <person name="Tuo L."/>
        </authorList>
    </citation>
    <scope>NUCLEOTIDE SEQUENCE</scope>
    <source>
        <strain evidence="1">BSK12Z-4</strain>
    </source>
</reference>
<keyword evidence="2" id="KW-1185">Reference proteome</keyword>
<dbReference type="RefSeq" id="WP_250827655.1">
    <property type="nucleotide sequence ID" value="NZ_JAMOIL010000015.1"/>
</dbReference>